<protein>
    <submittedName>
        <fullName evidence="1 3">Uncharacterized protein</fullName>
    </submittedName>
</protein>
<accession>A0A183G5B8</accession>
<dbReference type="Proteomes" id="UP000050761">
    <property type="component" value="Unassembled WGS sequence"/>
</dbReference>
<gene>
    <name evidence="1" type="ORF">HPBE_LOCUS16793</name>
</gene>
<proteinExistence type="predicted"/>
<accession>A0A3P8A745</accession>
<reference evidence="3" key="2">
    <citation type="submission" date="2019-09" db="UniProtKB">
        <authorList>
            <consortium name="WormBaseParasite"/>
        </authorList>
    </citation>
    <scope>IDENTIFICATION</scope>
</reference>
<dbReference type="WBParaSite" id="HPBE_0001679401-mRNA-1">
    <property type="protein sequence ID" value="HPBE_0001679401-mRNA-1"/>
    <property type="gene ID" value="HPBE_0001679401"/>
</dbReference>
<organism evidence="2 3">
    <name type="scientific">Heligmosomoides polygyrus</name>
    <name type="common">Parasitic roundworm</name>
    <dbReference type="NCBI Taxonomy" id="6339"/>
    <lineage>
        <taxon>Eukaryota</taxon>
        <taxon>Metazoa</taxon>
        <taxon>Ecdysozoa</taxon>
        <taxon>Nematoda</taxon>
        <taxon>Chromadorea</taxon>
        <taxon>Rhabditida</taxon>
        <taxon>Rhabditina</taxon>
        <taxon>Rhabditomorpha</taxon>
        <taxon>Strongyloidea</taxon>
        <taxon>Heligmosomidae</taxon>
        <taxon>Heligmosomoides</taxon>
    </lineage>
</organism>
<sequence>MEDFRYNDENGHLLMDRKKALRRWRNHFEGISTVEFPLPVIPSAAPTHGPVQKIIVDGETEAAMKKVRLGKATGPDEVAADLWKSKFR</sequence>
<keyword evidence="2" id="KW-1185">Reference proteome</keyword>
<evidence type="ECO:0000313" key="3">
    <source>
        <dbReference type="WBParaSite" id="HPBE_0001679401-mRNA-1"/>
    </source>
</evidence>
<reference evidence="1 2" key="1">
    <citation type="submission" date="2018-11" db="EMBL/GenBank/DDBJ databases">
        <authorList>
            <consortium name="Pathogen Informatics"/>
        </authorList>
    </citation>
    <scope>NUCLEOTIDE SEQUENCE [LARGE SCALE GENOMIC DNA]</scope>
</reference>
<name>A0A183G5B8_HELPZ</name>
<dbReference type="AlphaFoldDB" id="A0A183G5B8"/>
<evidence type="ECO:0000313" key="1">
    <source>
        <dbReference type="EMBL" id="VDP07031.1"/>
    </source>
</evidence>
<evidence type="ECO:0000313" key="2">
    <source>
        <dbReference type="Proteomes" id="UP000050761"/>
    </source>
</evidence>
<dbReference type="EMBL" id="UZAH01029615">
    <property type="protein sequence ID" value="VDP07031.1"/>
    <property type="molecule type" value="Genomic_DNA"/>
</dbReference>